<dbReference type="Proteomes" id="UP000053477">
    <property type="component" value="Unassembled WGS sequence"/>
</dbReference>
<name>A0A0H2S014_9AGAM</name>
<evidence type="ECO:0000313" key="3">
    <source>
        <dbReference type="Proteomes" id="UP000053477"/>
    </source>
</evidence>
<evidence type="ECO:0000256" key="1">
    <source>
        <dbReference type="SAM" id="MobiDB-lite"/>
    </source>
</evidence>
<protein>
    <submittedName>
        <fullName evidence="2">Uncharacterized protein</fullName>
    </submittedName>
</protein>
<dbReference type="CDD" id="cd00067">
    <property type="entry name" value="GAL4"/>
    <property type="match status" value="1"/>
</dbReference>
<proteinExistence type="predicted"/>
<sequence length="511" mass="56358">MPSPSSGAASDHSLPQMLFSEDHSTTPGYPASLPSLHMPHQVPLSSHPSHGTFPTAPSQAPSHPPLSHASVHPAPSNTAFSEAPPNVPSWQASYVPPIPPSQAPPHHVPSWQEPPHVLTSEAASYVPPSEDPPHRVPSWREPPHVLTTEAPPNVSSWQAPNVPPSQAPPHASPIEATSGGIFCVEHPISNLSKLFPIQTLYKSHPGVRFLQMYPDCSSEHIDPHGTLWQRRSNGSLQQMHLVGLPKQMILNGNFWWVDDNSPFLRMYSIRRISEAFSIDTFWHIRADDSVVEIHPNNTFEQKHPDGSLLQMDIIGPLTPLSDALSPDYACRFKQLNTAYWKMCADYVNSLVPQDELASQAPFDKPNSQTLAINTSSLTPLDDIVKDPASQVVQDVLLSQTDTASQLEALRVDPHSRTLLDGFLEEHPDVTLYEIAPDSPPSQMHRSDPDPPKGKYRGSCAPCASAKAKCDVREKRPCTRCIKKLTPDQWPDHCKLPVNQYHGEGGHYTTSY</sequence>
<accession>A0A0H2S014</accession>
<dbReference type="InParanoid" id="A0A0H2S014"/>
<dbReference type="AlphaFoldDB" id="A0A0H2S014"/>
<organism evidence="2 3">
    <name type="scientific">Schizopora paradoxa</name>
    <dbReference type="NCBI Taxonomy" id="27342"/>
    <lineage>
        <taxon>Eukaryota</taxon>
        <taxon>Fungi</taxon>
        <taxon>Dikarya</taxon>
        <taxon>Basidiomycota</taxon>
        <taxon>Agaricomycotina</taxon>
        <taxon>Agaricomycetes</taxon>
        <taxon>Hymenochaetales</taxon>
        <taxon>Schizoporaceae</taxon>
        <taxon>Schizopora</taxon>
    </lineage>
</organism>
<feature type="region of interest" description="Disordered" evidence="1">
    <location>
        <begin position="433"/>
        <end position="456"/>
    </location>
</feature>
<feature type="region of interest" description="Disordered" evidence="1">
    <location>
        <begin position="151"/>
        <end position="174"/>
    </location>
</feature>
<dbReference type="InterPro" id="IPR001138">
    <property type="entry name" value="Zn2Cys6_DnaBD"/>
</dbReference>
<gene>
    <name evidence="2" type="ORF">SCHPADRAFT_174204</name>
</gene>
<feature type="region of interest" description="Disordered" evidence="1">
    <location>
        <begin position="1"/>
        <end position="114"/>
    </location>
</feature>
<evidence type="ECO:0000313" key="2">
    <source>
        <dbReference type="EMBL" id="KLO17339.1"/>
    </source>
</evidence>
<reference evidence="2 3" key="1">
    <citation type="submission" date="2015-04" db="EMBL/GenBank/DDBJ databases">
        <title>Complete genome sequence of Schizopora paradoxa KUC8140, a cosmopolitan wood degrader in East Asia.</title>
        <authorList>
            <consortium name="DOE Joint Genome Institute"/>
            <person name="Min B."/>
            <person name="Park H."/>
            <person name="Jang Y."/>
            <person name="Kim J.-J."/>
            <person name="Kim K.H."/>
            <person name="Pangilinan J."/>
            <person name="Lipzen A."/>
            <person name="Riley R."/>
            <person name="Grigoriev I.V."/>
            <person name="Spatafora J.W."/>
            <person name="Choi I.-G."/>
        </authorList>
    </citation>
    <scope>NUCLEOTIDE SEQUENCE [LARGE SCALE GENOMIC DNA]</scope>
    <source>
        <strain evidence="2 3">KUC8140</strain>
    </source>
</reference>
<feature type="compositionally biased region" description="Pro residues" evidence="1">
    <location>
        <begin position="161"/>
        <end position="171"/>
    </location>
</feature>
<feature type="region of interest" description="Disordered" evidence="1">
    <location>
        <begin position="123"/>
        <end position="142"/>
    </location>
</feature>
<dbReference type="GO" id="GO:0008270">
    <property type="term" value="F:zinc ion binding"/>
    <property type="evidence" value="ECO:0007669"/>
    <property type="project" value="InterPro"/>
</dbReference>
<keyword evidence="3" id="KW-1185">Reference proteome</keyword>
<dbReference type="EMBL" id="KQ085906">
    <property type="protein sequence ID" value="KLO17339.1"/>
    <property type="molecule type" value="Genomic_DNA"/>
</dbReference>
<feature type="compositionally biased region" description="Pro residues" evidence="1">
    <location>
        <begin position="96"/>
        <end position="107"/>
    </location>
</feature>
<dbReference type="GO" id="GO:0000981">
    <property type="term" value="F:DNA-binding transcription factor activity, RNA polymerase II-specific"/>
    <property type="evidence" value="ECO:0007669"/>
    <property type="project" value="InterPro"/>
</dbReference>